<dbReference type="InterPro" id="IPR038475">
    <property type="entry name" value="RecG_C_sf"/>
</dbReference>
<evidence type="ECO:0000256" key="1">
    <source>
        <dbReference type="SAM" id="MobiDB-lite"/>
    </source>
</evidence>
<feature type="region of interest" description="Disordered" evidence="1">
    <location>
        <begin position="1"/>
        <end position="29"/>
    </location>
</feature>
<evidence type="ECO:0008006" key="4">
    <source>
        <dbReference type="Google" id="ProtNLM"/>
    </source>
</evidence>
<dbReference type="PANTHER" id="PTHR30595:SF6">
    <property type="entry name" value="SCHLAFEN ALBA-2 DOMAIN-CONTAINING PROTEIN"/>
    <property type="match status" value="1"/>
</dbReference>
<reference evidence="2 3" key="1">
    <citation type="submission" date="2021-03" db="EMBL/GenBank/DDBJ databases">
        <title>Human Oral Microbial Genomes.</title>
        <authorList>
            <person name="Johnston C.D."/>
            <person name="Chen T."/>
            <person name="Dewhirst F.E."/>
        </authorList>
    </citation>
    <scope>NUCLEOTIDE SEQUENCE [LARGE SCALE GENOMIC DNA]</scope>
    <source>
        <strain evidence="2 3">DSMZ 100122</strain>
    </source>
</reference>
<organism evidence="2 3">
    <name type="scientific">Arachnia rubra</name>
    <dbReference type="NCBI Taxonomy" id="1547448"/>
    <lineage>
        <taxon>Bacteria</taxon>
        <taxon>Bacillati</taxon>
        <taxon>Actinomycetota</taxon>
        <taxon>Actinomycetes</taxon>
        <taxon>Propionibacteriales</taxon>
        <taxon>Propionibacteriaceae</taxon>
        <taxon>Arachnia</taxon>
    </lineage>
</organism>
<dbReference type="Proteomes" id="UP000678513">
    <property type="component" value="Chromosome"/>
</dbReference>
<dbReference type="PANTHER" id="PTHR30595">
    <property type="entry name" value="GLPR-RELATED TRANSCRIPTIONAL REPRESSOR"/>
    <property type="match status" value="1"/>
</dbReference>
<feature type="compositionally biased region" description="Basic and acidic residues" evidence="1">
    <location>
        <begin position="1"/>
        <end position="11"/>
    </location>
</feature>
<sequence>MASVESGRKNAEQGWSGQSSGIGPGKARPDALRLARELLQDSEGDSDDELLRRLEAVGDDGMLTNAASLLLVGNGRPVLEYRLKGGHQELRPDGELSVLEQLSLVLDAVRRNNPEVQMPEWADQETAPALSESAAREAVVNGVAHRDWRGPRLVEVEQEHRFGALRVRSPGGFIGGFDEYDVFSRQPFPRNRALMRLLAGLGLAENRGSGIGRMVTGLVRGGQPAPTFREVEGASVEVTLGGGRPPDPAWQLWLAKIKGPQELTDHRVLLLLRWVADHRWVDVRTASRIAHTTEAEARSLLRTLEDSRVLGARLLVPIAGVPSKASRALTFSATARDSLAELYDWAKLAMPGRDREAVARSYVQARGRLSTTELGSIIGLSSAGTAPLIRKLERVGVMRPAWANRKGRGFHYVLTEPSREKSA</sequence>
<protein>
    <recommendedName>
        <fullName evidence="4">ATP-dependent DNA helicase RecG C-terminal domain-containing protein</fullName>
    </recommendedName>
</protein>
<gene>
    <name evidence="2" type="ORF">J5A65_02865</name>
</gene>
<dbReference type="SUPFAM" id="SSF46785">
    <property type="entry name" value="Winged helix' DNA-binding domain"/>
    <property type="match status" value="1"/>
</dbReference>
<name>A0ABX7Y6J3_9ACTN</name>
<dbReference type="EMBL" id="CP072384">
    <property type="protein sequence ID" value="QUC08702.1"/>
    <property type="molecule type" value="Genomic_DNA"/>
</dbReference>
<evidence type="ECO:0000313" key="2">
    <source>
        <dbReference type="EMBL" id="QUC08702.1"/>
    </source>
</evidence>
<evidence type="ECO:0000313" key="3">
    <source>
        <dbReference type="Proteomes" id="UP000678513"/>
    </source>
</evidence>
<dbReference type="RefSeq" id="WP_212325093.1">
    <property type="nucleotide sequence ID" value="NZ_AP024463.1"/>
</dbReference>
<dbReference type="InterPro" id="IPR036390">
    <property type="entry name" value="WH_DNA-bd_sf"/>
</dbReference>
<keyword evidence="3" id="KW-1185">Reference proteome</keyword>
<accession>A0ABX7Y6J3</accession>
<dbReference type="Pfam" id="PF13749">
    <property type="entry name" value="HATPase_c_4"/>
    <property type="match status" value="1"/>
</dbReference>
<proteinExistence type="predicted"/>
<dbReference type="Gene3D" id="3.30.565.60">
    <property type="match status" value="1"/>
</dbReference>
<dbReference type="Gene3D" id="6.10.10.130">
    <property type="match status" value="1"/>
</dbReference>